<keyword evidence="3" id="KW-1185">Reference proteome</keyword>
<sequence length="304" mass="34651">MSKNELDLTRPLVLDFDHAVGPFTDENRIDLFDWQERVRFGCGLSTFSQLSEYLDHQLPEAYGTVFMGSGDYHHVTLALLERLRGVYSKADPIDVVVFDNHPDNMRFPFGVHCGSWVKHVAKLPFVQHIHVIGITSSDIGAAHAWENYLAPLYQHKVSYWCLDVEVSWAKYVGLAHAFHRFESADALVKAFISHHNARADSSRPIYLSIDKDVFAPEVAQTNWDQGVLLEAHVMRIIAALEGNIIGSDVTGEISSWQYTTWWKRWMSSMDGQELPELADVQRRQLQHHALNDRLQVALSKATRV</sequence>
<dbReference type="GO" id="GO:0046872">
    <property type="term" value="F:metal ion binding"/>
    <property type="evidence" value="ECO:0007669"/>
    <property type="project" value="InterPro"/>
</dbReference>
<proteinExistence type="inferred from homology"/>
<organism evidence="2 3">
    <name type="scientific">Aquirhabdus parva</name>
    <dbReference type="NCBI Taxonomy" id="2283318"/>
    <lineage>
        <taxon>Bacteria</taxon>
        <taxon>Pseudomonadati</taxon>
        <taxon>Pseudomonadota</taxon>
        <taxon>Gammaproteobacteria</taxon>
        <taxon>Moraxellales</taxon>
        <taxon>Moraxellaceae</taxon>
        <taxon>Aquirhabdus</taxon>
    </lineage>
</organism>
<reference evidence="2 3" key="1">
    <citation type="submission" date="2018-07" db="EMBL/GenBank/DDBJ databases">
        <title>Genome sequencing of Moraxellaceae gen. HYN0046.</title>
        <authorList>
            <person name="Kim M."/>
            <person name="Yi H."/>
        </authorList>
    </citation>
    <scope>NUCLEOTIDE SEQUENCE [LARGE SCALE GENOMIC DNA]</scope>
    <source>
        <strain evidence="2 3">HYN0046</strain>
    </source>
</reference>
<dbReference type="PROSITE" id="PS51409">
    <property type="entry name" value="ARGINASE_2"/>
    <property type="match status" value="1"/>
</dbReference>
<evidence type="ECO:0008006" key="4">
    <source>
        <dbReference type="Google" id="ProtNLM"/>
    </source>
</evidence>
<dbReference type="Gene3D" id="3.40.800.10">
    <property type="entry name" value="Ureohydrolase domain"/>
    <property type="match status" value="1"/>
</dbReference>
<comment type="similarity">
    <text evidence="1">Belongs to the arginase family.</text>
</comment>
<accession>A0A345P545</accession>
<dbReference type="SUPFAM" id="SSF52768">
    <property type="entry name" value="Arginase/deacetylase"/>
    <property type="match status" value="1"/>
</dbReference>
<dbReference type="KEGG" id="mbah:HYN46_05890"/>
<dbReference type="InterPro" id="IPR023696">
    <property type="entry name" value="Ureohydrolase_dom_sf"/>
</dbReference>
<dbReference type="AlphaFoldDB" id="A0A345P545"/>
<dbReference type="EMBL" id="CP031222">
    <property type="protein sequence ID" value="AXI02404.1"/>
    <property type="molecule type" value="Genomic_DNA"/>
</dbReference>
<protein>
    <recommendedName>
        <fullName evidence="4">Arginase family protein</fullName>
    </recommendedName>
</protein>
<dbReference type="Pfam" id="PF00491">
    <property type="entry name" value="Arginase"/>
    <property type="match status" value="1"/>
</dbReference>
<evidence type="ECO:0000313" key="3">
    <source>
        <dbReference type="Proteomes" id="UP000253940"/>
    </source>
</evidence>
<evidence type="ECO:0000313" key="2">
    <source>
        <dbReference type="EMBL" id="AXI02404.1"/>
    </source>
</evidence>
<dbReference type="OrthoDB" id="8770139at2"/>
<name>A0A345P545_9GAMM</name>
<evidence type="ECO:0000256" key="1">
    <source>
        <dbReference type="PROSITE-ProRule" id="PRU00742"/>
    </source>
</evidence>
<dbReference type="GO" id="GO:0016813">
    <property type="term" value="F:hydrolase activity, acting on carbon-nitrogen (but not peptide) bonds, in linear amidines"/>
    <property type="evidence" value="ECO:0007669"/>
    <property type="project" value="UniProtKB-ARBA"/>
</dbReference>
<gene>
    <name evidence="2" type="ORF">HYN46_05890</name>
</gene>
<dbReference type="InterPro" id="IPR006035">
    <property type="entry name" value="Ureohydrolase"/>
</dbReference>
<dbReference type="Proteomes" id="UP000253940">
    <property type="component" value="Chromosome"/>
</dbReference>